<dbReference type="Gene3D" id="1.10.287.1700">
    <property type="match status" value="1"/>
</dbReference>
<name>E3CVS5_9BACT</name>
<keyword evidence="2" id="KW-1185">Reference proteome</keyword>
<keyword evidence="1" id="KW-0282">Flagellum</keyword>
<proteinExistence type="predicted"/>
<keyword evidence="1" id="KW-0969">Cilium</keyword>
<evidence type="ECO:0000313" key="1">
    <source>
        <dbReference type="EMBL" id="EFQ23276.1"/>
    </source>
</evidence>
<dbReference type="AlphaFoldDB" id="E3CVS5"/>
<organism evidence="1 2">
    <name type="scientific">Aminomonas paucivorans DSM 12260</name>
    <dbReference type="NCBI Taxonomy" id="584708"/>
    <lineage>
        <taxon>Bacteria</taxon>
        <taxon>Thermotogati</taxon>
        <taxon>Synergistota</taxon>
        <taxon>Synergistia</taxon>
        <taxon>Synergistales</taxon>
        <taxon>Synergistaceae</taxon>
        <taxon>Aminomonas</taxon>
    </lineage>
</organism>
<dbReference type="InterPro" id="IPR053716">
    <property type="entry name" value="Flag_assembly_chemotaxis_eff"/>
</dbReference>
<evidence type="ECO:0000313" key="2">
    <source>
        <dbReference type="Proteomes" id="UP000005096"/>
    </source>
</evidence>
<keyword evidence="1" id="KW-0966">Cell projection</keyword>
<gene>
    <name evidence="1" type="ORF">Apau_0848</name>
</gene>
<dbReference type="OrthoDB" id="5183at2"/>
<dbReference type="Proteomes" id="UP000005096">
    <property type="component" value="Chromosome"/>
</dbReference>
<dbReference type="STRING" id="584708.Apau_0848"/>
<dbReference type="RefSeq" id="WP_006300444.1">
    <property type="nucleotide sequence ID" value="NZ_CM001022.1"/>
</dbReference>
<dbReference type="HOGENOM" id="CLU_1736714_0_0_0"/>
<accession>E3CVS5</accession>
<reference evidence="1 2" key="1">
    <citation type="journal article" date="2010" name="Stand. Genomic Sci.">
        <title>Non-contiguous finished genome sequence of Aminomonas paucivorans type strain (GLU-3).</title>
        <authorList>
            <person name="Pitluck S."/>
            <person name="Yasawong M."/>
            <person name="Held B."/>
            <person name="Lapidus A."/>
            <person name="Nolan M."/>
            <person name="Copeland A."/>
            <person name="Lucas S."/>
            <person name="Del Rio T.G."/>
            <person name="Tice H."/>
            <person name="Cheng J.F."/>
            <person name="Chertkov O."/>
            <person name="Goodwin L."/>
            <person name="Tapia R."/>
            <person name="Han C."/>
            <person name="Liolios K."/>
            <person name="Ivanova N."/>
            <person name="Mavromatis K."/>
            <person name="Ovchinnikova G."/>
            <person name="Pati A."/>
            <person name="Chen A."/>
            <person name="Palaniappan K."/>
            <person name="Land M."/>
            <person name="Hauser L."/>
            <person name="Chang Y.J."/>
            <person name="Jeffries C.D."/>
            <person name="Pukall R."/>
            <person name="Spring S."/>
            <person name="Rohde M."/>
            <person name="Sikorski J."/>
            <person name="Goker M."/>
            <person name="Woyke T."/>
            <person name="Bristow J."/>
            <person name="Eisen J.A."/>
            <person name="Markowitz V."/>
            <person name="Hugenholtz P."/>
            <person name="Kyrpides N.C."/>
            <person name="Klenk H.P."/>
        </authorList>
    </citation>
    <scope>NUCLEOTIDE SEQUENCE [LARGE SCALE GENOMIC DNA]</scope>
    <source>
        <strain evidence="1 2">DSM 12260</strain>
    </source>
</reference>
<protein>
    <submittedName>
        <fullName evidence="1">Flagellar export protein FliJ</fullName>
    </submittedName>
</protein>
<dbReference type="EMBL" id="CM001022">
    <property type="protein sequence ID" value="EFQ23276.1"/>
    <property type="molecule type" value="Genomic_DNA"/>
</dbReference>
<dbReference type="PaxDb" id="584708-Apau_0848"/>
<dbReference type="eggNOG" id="ENOG5033FQC">
    <property type="taxonomic scope" value="Bacteria"/>
</dbReference>
<sequence length="150" mass="18356">MQKRIHRFQRILKTRQQERDLVQAELVRKQKEEEQLVGRIQQVHQEKECALADFCRVRTEPLSPQTLWYERQNLDQLERILSDSRERLDVCRQGIEETKHQLLERHRNVRILEQYIERLEQLRQKGDLLAEQNLMDEISSQRFLFHQQEG</sequence>